<dbReference type="InterPro" id="IPR007630">
    <property type="entry name" value="RNA_pol_sigma70_r4"/>
</dbReference>
<dbReference type="PANTHER" id="PTHR43133:SF8">
    <property type="entry name" value="RNA POLYMERASE SIGMA FACTOR HI_1459-RELATED"/>
    <property type="match status" value="1"/>
</dbReference>
<evidence type="ECO:0000256" key="1">
    <source>
        <dbReference type="ARBA" id="ARBA00023015"/>
    </source>
</evidence>
<evidence type="ECO:0000313" key="6">
    <source>
        <dbReference type="EMBL" id="MDN4476954.1"/>
    </source>
</evidence>
<sequence>MRTWARTLDATMRADGASLLAYARELCGDPETAERLLEDALTRTFARARVPEGRDDARGAVRDELRRAAVQLDAPAGEAREAADPFAPPGPVLPLDGTDASSTRAALAALTPRERAVLVMRYSDGLAVPAIAAGAHLHEAAVRDALTTAVTRLLALEPRLGLRVEDALEGGVLDSAAVTVEAG</sequence>
<gene>
    <name evidence="6" type="ORF">QQX09_13930</name>
</gene>
<evidence type="ECO:0000313" key="7">
    <source>
        <dbReference type="Proteomes" id="UP001172728"/>
    </source>
</evidence>
<name>A0ABT8GCU9_9MICO</name>
<dbReference type="RefSeq" id="WP_301135867.1">
    <property type="nucleotide sequence ID" value="NZ_JAUHPW010000013.1"/>
</dbReference>
<dbReference type="Pfam" id="PF04545">
    <property type="entry name" value="Sigma70_r4"/>
    <property type="match status" value="1"/>
</dbReference>
<dbReference type="SUPFAM" id="SSF88659">
    <property type="entry name" value="Sigma3 and sigma4 domains of RNA polymerase sigma factors"/>
    <property type="match status" value="1"/>
</dbReference>
<dbReference type="InterPro" id="IPR013324">
    <property type="entry name" value="RNA_pol_sigma_r3/r4-like"/>
</dbReference>
<evidence type="ECO:0000256" key="4">
    <source>
        <dbReference type="ARBA" id="ARBA00023163"/>
    </source>
</evidence>
<feature type="domain" description="RNA polymerase sigma-70 region 4" evidence="5">
    <location>
        <begin position="106"/>
        <end position="153"/>
    </location>
</feature>
<dbReference type="Proteomes" id="UP001172728">
    <property type="component" value="Unassembled WGS sequence"/>
</dbReference>
<protein>
    <recommendedName>
        <fullName evidence="5">RNA polymerase sigma-70 region 4 domain-containing protein</fullName>
    </recommendedName>
</protein>
<accession>A0ABT8GCU9</accession>
<organism evidence="6 7">
    <name type="scientific">Demequina litoralis</name>
    <dbReference type="NCBI Taxonomy" id="3051660"/>
    <lineage>
        <taxon>Bacteria</taxon>
        <taxon>Bacillati</taxon>
        <taxon>Actinomycetota</taxon>
        <taxon>Actinomycetes</taxon>
        <taxon>Micrococcales</taxon>
        <taxon>Demequinaceae</taxon>
        <taxon>Demequina</taxon>
    </lineage>
</organism>
<keyword evidence="7" id="KW-1185">Reference proteome</keyword>
<reference evidence="6" key="1">
    <citation type="submission" date="2023-06" db="EMBL/GenBank/DDBJ databases">
        <title>Sysu t00192.</title>
        <authorList>
            <person name="Gao L."/>
            <person name="Fang B.-Z."/>
            <person name="Li W.-J."/>
        </authorList>
    </citation>
    <scope>NUCLEOTIDE SEQUENCE</scope>
    <source>
        <strain evidence="6">SYSU T00192</strain>
    </source>
</reference>
<dbReference type="PANTHER" id="PTHR43133">
    <property type="entry name" value="RNA POLYMERASE ECF-TYPE SIGMA FACTO"/>
    <property type="match status" value="1"/>
</dbReference>
<keyword evidence="2" id="KW-0731">Sigma factor</keyword>
<comment type="caution">
    <text evidence="6">The sequence shown here is derived from an EMBL/GenBank/DDBJ whole genome shotgun (WGS) entry which is preliminary data.</text>
</comment>
<keyword evidence="1" id="KW-0805">Transcription regulation</keyword>
<dbReference type="EMBL" id="JAUHPW010000013">
    <property type="protein sequence ID" value="MDN4476954.1"/>
    <property type="molecule type" value="Genomic_DNA"/>
</dbReference>
<dbReference type="Gene3D" id="1.10.10.10">
    <property type="entry name" value="Winged helix-like DNA-binding domain superfamily/Winged helix DNA-binding domain"/>
    <property type="match status" value="1"/>
</dbReference>
<evidence type="ECO:0000256" key="3">
    <source>
        <dbReference type="ARBA" id="ARBA00023125"/>
    </source>
</evidence>
<evidence type="ECO:0000259" key="5">
    <source>
        <dbReference type="Pfam" id="PF04545"/>
    </source>
</evidence>
<evidence type="ECO:0000256" key="2">
    <source>
        <dbReference type="ARBA" id="ARBA00023082"/>
    </source>
</evidence>
<dbReference type="InterPro" id="IPR039425">
    <property type="entry name" value="RNA_pol_sigma-70-like"/>
</dbReference>
<keyword evidence="4" id="KW-0804">Transcription</keyword>
<dbReference type="InterPro" id="IPR036388">
    <property type="entry name" value="WH-like_DNA-bd_sf"/>
</dbReference>
<proteinExistence type="predicted"/>
<keyword evidence="3" id="KW-0238">DNA-binding</keyword>